<comment type="pathway">
    <text evidence="1 5">Cofactor biosynthesis; molybdopterin biosynthesis.</text>
</comment>
<dbReference type="NCBIfam" id="TIGR00177">
    <property type="entry name" value="molyb_syn"/>
    <property type="match status" value="1"/>
</dbReference>
<keyword evidence="4 5" id="KW-0501">Molybdenum cofactor biosynthesis</keyword>
<dbReference type="InterPro" id="IPR012245">
    <property type="entry name" value="MoaB"/>
</dbReference>
<gene>
    <name evidence="7" type="ORF">EV03_1094</name>
</gene>
<evidence type="ECO:0000256" key="3">
    <source>
        <dbReference type="ARBA" id="ARBA00015262"/>
    </source>
</evidence>
<evidence type="ECO:0000259" key="6">
    <source>
        <dbReference type="SMART" id="SM00852"/>
    </source>
</evidence>
<sequence length="164" mass="18263">MVSIALLTVSDTRDIKNDESGQFLVDSAKIDKHNISNRIICKDNVYIIRKYISDWIADDEIDVIITTGGTGLTFTDVTPEAIKPLLDKEIEGFAEIFRYTSFKKIGTSTLQSRCIAGVANGTFIFSLPGSLDAVNTAWNQIIKYQLNSDTKPCNLINLINRLKN</sequence>
<comment type="similarity">
    <text evidence="2 5">Belongs to the MoaB/Mog family.</text>
</comment>
<dbReference type="InterPro" id="IPR013484">
    <property type="entry name" value="MoaB_proteobac"/>
</dbReference>
<dbReference type="InterPro" id="IPR001453">
    <property type="entry name" value="MoaB/Mog_dom"/>
</dbReference>
<reference evidence="8" key="1">
    <citation type="journal article" date="2014" name="Sci. Data">
        <title>Genomes of diverse isolates of the marine cyanobacterium Prochlorococcus.</title>
        <authorList>
            <person name="Biller S."/>
            <person name="Berube P."/>
            <person name="Thompson J."/>
            <person name="Kelly L."/>
            <person name="Roggensack S."/>
            <person name="Awad L."/>
            <person name="Roache-Johnson K."/>
            <person name="Ding H."/>
            <person name="Giovannoni S.J."/>
            <person name="Moore L.R."/>
            <person name="Chisholm S.W."/>
        </authorList>
    </citation>
    <scope>NUCLEOTIDE SEQUENCE [LARGE SCALE GENOMIC DNA]</scope>
    <source>
        <strain evidence="8">PAC1</strain>
    </source>
</reference>
<dbReference type="PANTHER" id="PTHR43232">
    <property type="entry name" value="MOLYBDENUM COFACTOR BIOSYNTHESIS PROTEIN B"/>
    <property type="match status" value="1"/>
</dbReference>
<dbReference type="PIRSF" id="PIRSF006443">
    <property type="entry name" value="MoaB"/>
    <property type="match status" value="1"/>
</dbReference>
<evidence type="ECO:0000256" key="1">
    <source>
        <dbReference type="ARBA" id="ARBA00005046"/>
    </source>
</evidence>
<dbReference type="NCBIfam" id="TIGR02667">
    <property type="entry name" value="moaB_proteo"/>
    <property type="match status" value="1"/>
</dbReference>
<evidence type="ECO:0000256" key="5">
    <source>
        <dbReference type="PIRNR" id="PIRNR006443"/>
    </source>
</evidence>
<dbReference type="GO" id="GO:0005829">
    <property type="term" value="C:cytosol"/>
    <property type="evidence" value="ECO:0007669"/>
    <property type="project" value="TreeGrafter"/>
</dbReference>
<proteinExistence type="inferred from homology"/>
<dbReference type="InterPro" id="IPR036425">
    <property type="entry name" value="MoaB/Mog-like_dom_sf"/>
</dbReference>
<comment type="caution">
    <text evidence="7">The sequence shown here is derived from an EMBL/GenBank/DDBJ whole genome shotgun (WGS) entry which is preliminary data.</text>
</comment>
<dbReference type="PROSITE" id="PS01078">
    <property type="entry name" value="MOCF_BIOSYNTHESIS_1"/>
    <property type="match status" value="1"/>
</dbReference>
<dbReference type="Pfam" id="PF00994">
    <property type="entry name" value="MoCF_biosynth"/>
    <property type="match status" value="1"/>
</dbReference>
<evidence type="ECO:0000256" key="4">
    <source>
        <dbReference type="ARBA" id="ARBA00023150"/>
    </source>
</evidence>
<feature type="domain" description="MoaB/Mog" evidence="6">
    <location>
        <begin position="5"/>
        <end position="148"/>
    </location>
</feature>
<organism evidence="7 8">
    <name type="scientific">Prochlorococcus marinus str. PAC1</name>
    <dbReference type="NCBI Taxonomy" id="59924"/>
    <lineage>
        <taxon>Bacteria</taxon>
        <taxon>Bacillati</taxon>
        <taxon>Cyanobacteriota</taxon>
        <taxon>Cyanophyceae</taxon>
        <taxon>Synechococcales</taxon>
        <taxon>Prochlorococcaceae</taxon>
        <taxon>Prochlorococcus</taxon>
    </lineage>
</organism>
<dbReference type="GO" id="GO:0006777">
    <property type="term" value="P:Mo-molybdopterin cofactor biosynthetic process"/>
    <property type="evidence" value="ECO:0007669"/>
    <property type="project" value="UniProtKB-UniRule"/>
</dbReference>
<dbReference type="SMART" id="SM00852">
    <property type="entry name" value="MoCF_biosynth"/>
    <property type="match status" value="1"/>
</dbReference>
<evidence type="ECO:0000313" key="7">
    <source>
        <dbReference type="EMBL" id="KGG20593.1"/>
    </source>
</evidence>
<dbReference type="Proteomes" id="UP000030392">
    <property type="component" value="Unassembled WGS sequence"/>
</dbReference>
<dbReference type="InterPro" id="IPR008284">
    <property type="entry name" value="MoCF_biosynth_CS"/>
</dbReference>
<dbReference type="EMBL" id="JNAX01000011">
    <property type="protein sequence ID" value="KGG20593.1"/>
    <property type="molecule type" value="Genomic_DNA"/>
</dbReference>
<evidence type="ECO:0000256" key="2">
    <source>
        <dbReference type="ARBA" id="ARBA00006112"/>
    </source>
</evidence>
<dbReference type="AlphaFoldDB" id="A0A0A2C2R7"/>
<dbReference type="Gene3D" id="3.40.980.10">
    <property type="entry name" value="MoaB/Mog-like domain"/>
    <property type="match status" value="1"/>
</dbReference>
<accession>A0A0A2C2R7</accession>
<protein>
    <recommendedName>
        <fullName evidence="3 5">Molybdenum cofactor biosynthesis protein B</fullName>
    </recommendedName>
</protein>
<dbReference type="PANTHER" id="PTHR43232:SF2">
    <property type="entry name" value="MOLYBDENUM COFACTOR BIOSYNTHESIS PROTEIN B"/>
    <property type="match status" value="1"/>
</dbReference>
<comment type="function">
    <text evidence="5">May be involved in the biosynthesis of molybdopterin.</text>
</comment>
<evidence type="ECO:0000313" key="8">
    <source>
        <dbReference type="Proteomes" id="UP000030392"/>
    </source>
</evidence>
<dbReference type="UniPathway" id="UPA00344"/>
<dbReference type="CDD" id="cd00886">
    <property type="entry name" value="MogA_MoaB"/>
    <property type="match status" value="1"/>
</dbReference>
<name>A0A0A2C2R7_PROMR</name>
<dbReference type="SUPFAM" id="SSF53218">
    <property type="entry name" value="Molybdenum cofactor biosynthesis proteins"/>
    <property type="match status" value="1"/>
</dbReference>